<evidence type="ECO:0000313" key="3">
    <source>
        <dbReference type="Proteomes" id="UP000634780"/>
    </source>
</evidence>
<gene>
    <name evidence="2" type="ORF">JGB26_26100</name>
</gene>
<sequence>MSLSLSVFLVDVSAARGLVGSGDEQLLQVIRDEFGGDLARDDDWFSSEIAQGVPTAYEALRAVVHGGPFPKGGSHEAFQYAYAYRRLVSLTGGRLDNSSFSPFRWGWLGMVDEALRELGVSAVSVEDFGMSDGLPGDLPWPAEFPGCGEWTHEQCRKALEQLREAERAQRVPPADPAVARAVEDCAAWIISAAQRPGYGVIGFQS</sequence>
<proteinExistence type="predicted"/>
<dbReference type="EMBL" id="JAEKOZ010000018">
    <property type="protein sequence ID" value="MBJ3810539.1"/>
    <property type="molecule type" value="Genomic_DNA"/>
</dbReference>
<dbReference type="Proteomes" id="UP000634780">
    <property type="component" value="Unassembled WGS sequence"/>
</dbReference>
<accession>A0ABS0XBE4</accession>
<evidence type="ECO:0000259" key="1">
    <source>
        <dbReference type="Pfam" id="PF24740"/>
    </source>
</evidence>
<dbReference type="RefSeq" id="WP_190119736.1">
    <property type="nucleotide sequence ID" value="NZ_BMVR01000017.1"/>
</dbReference>
<reference evidence="2 3" key="1">
    <citation type="submission" date="2020-12" db="EMBL/GenBank/DDBJ databases">
        <title>Streptomyces typhae sp. nov., a novel endophytic actinomycete isolated from the root of cattail pollen (Typha angustifolia L.).</title>
        <authorList>
            <person name="Peng C."/>
            <person name="Liu C."/>
        </authorList>
    </citation>
    <scope>NUCLEOTIDE SEQUENCE [LARGE SCALE GENOMIC DNA]</scope>
    <source>
        <strain evidence="2 3">JCM 4753</strain>
    </source>
</reference>
<keyword evidence="3" id="KW-1185">Reference proteome</keyword>
<dbReference type="InterPro" id="IPR056108">
    <property type="entry name" value="DUF7691"/>
</dbReference>
<organism evidence="2 3">
    <name type="scientific">Streptomyces flavofungini</name>
    <dbReference type="NCBI Taxonomy" id="68200"/>
    <lineage>
        <taxon>Bacteria</taxon>
        <taxon>Bacillati</taxon>
        <taxon>Actinomycetota</taxon>
        <taxon>Actinomycetes</taxon>
        <taxon>Kitasatosporales</taxon>
        <taxon>Streptomycetaceae</taxon>
        <taxon>Streptomyces</taxon>
    </lineage>
</organism>
<comment type="caution">
    <text evidence="2">The sequence shown here is derived from an EMBL/GenBank/DDBJ whole genome shotgun (WGS) entry which is preliminary data.</text>
</comment>
<name>A0ABS0XBE4_9ACTN</name>
<dbReference type="Pfam" id="PF24740">
    <property type="entry name" value="DUF7691"/>
    <property type="match status" value="1"/>
</dbReference>
<feature type="domain" description="DUF7691" evidence="1">
    <location>
        <begin position="1"/>
        <end position="203"/>
    </location>
</feature>
<evidence type="ECO:0000313" key="2">
    <source>
        <dbReference type="EMBL" id="MBJ3810539.1"/>
    </source>
</evidence>
<protein>
    <recommendedName>
        <fullName evidence="1">DUF7691 domain-containing protein</fullName>
    </recommendedName>
</protein>